<accession>A0A7Y4M3D9</accession>
<organism evidence="1 2">
    <name type="scientific">Bradyrhizobium archetypum</name>
    <dbReference type="NCBI Taxonomy" id="2721160"/>
    <lineage>
        <taxon>Bacteria</taxon>
        <taxon>Pseudomonadati</taxon>
        <taxon>Pseudomonadota</taxon>
        <taxon>Alphaproteobacteria</taxon>
        <taxon>Hyphomicrobiales</taxon>
        <taxon>Nitrobacteraceae</taxon>
        <taxon>Bradyrhizobium</taxon>
    </lineage>
</organism>
<gene>
    <name evidence="1" type="ORF">HCN50_17095</name>
</gene>
<comment type="caution">
    <text evidence="1">The sequence shown here is derived from an EMBL/GenBank/DDBJ whole genome shotgun (WGS) entry which is preliminary data.</text>
</comment>
<protein>
    <submittedName>
        <fullName evidence="1">Uncharacterized protein</fullName>
    </submittedName>
</protein>
<keyword evidence="2" id="KW-1185">Reference proteome</keyword>
<evidence type="ECO:0000313" key="1">
    <source>
        <dbReference type="EMBL" id="NOJ47940.1"/>
    </source>
</evidence>
<dbReference type="EMBL" id="JAAVLW010000005">
    <property type="protein sequence ID" value="NOJ47940.1"/>
    <property type="molecule type" value="Genomic_DNA"/>
</dbReference>
<dbReference type="AlphaFoldDB" id="A0A7Y4M3D9"/>
<proteinExistence type="predicted"/>
<sequence length="53" mass="6011">MAGRAIGNDENPAERPVSRALQPGCVRDQIINSCATLWMEIWCGFKRIPLRLR</sequence>
<evidence type="ECO:0000313" key="2">
    <source>
        <dbReference type="Proteomes" id="UP000528734"/>
    </source>
</evidence>
<dbReference type="Proteomes" id="UP000528734">
    <property type="component" value="Unassembled WGS sequence"/>
</dbReference>
<dbReference type="RefSeq" id="WP_171710831.1">
    <property type="nucleotide sequence ID" value="NZ_JAAVLW010000005.1"/>
</dbReference>
<reference evidence="1 2" key="1">
    <citation type="submission" date="2020-03" db="EMBL/GenBank/DDBJ databases">
        <title>Bradyrhizobium diversity isolated from nodules of Muelleranthus trifoliolatus.</title>
        <authorList>
            <person name="Klepa M."/>
            <person name="Helene L."/>
            <person name="Hungria M."/>
        </authorList>
    </citation>
    <scope>NUCLEOTIDE SEQUENCE [LARGE SCALE GENOMIC DNA]</scope>
    <source>
        <strain evidence="1 2">WSM 1744</strain>
    </source>
</reference>
<name>A0A7Y4M3D9_9BRAD</name>